<organism evidence="2 3">
    <name type="scientific">Pseudokineococcus lusitanus</name>
    <dbReference type="NCBI Taxonomy" id="763993"/>
    <lineage>
        <taxon>Bacteria</taxon>
        <taxon>Bacillati</taxon>
        <taxon>Actinomycetota</taxon>
        <taxon>Actinomycetes</taxon>
        <taxon>Kineosporiales</taxon>
        <taxon>Kineosporiaceae</taxon>
        <taxon>Pseudokineococcus</taxon>
    </lineage>
</organism>
<accession>A0A3N1G8Q5</accession>
<protein>
    <submittedName>
        <fullName evidence="2">Tetratricopeptide repeat protein</fullName>
    </submittedName>
</protein>
<feature type="compositionally biased region" description="Basic and acidic residues" evidence="1">
    <location>
        <begin position="180"/>
        <end position="198"/>
    </location>
</feature>
<proteinExistence type="predicted"/>
<feature type="region of interest" description="Disordered" evidence="1">
    <location>
        <begin position="141"/>
        <end position="198"/>
    </location>
</feature>
<dbReference type="RefSeq" id="WP_199720350.1">
    <property type="nucleotide sequence ID" value="NZ_RJKN01000011.1"/>
</dbReference>
<evidence type="ECO:0000313" key="3">
    <source>
        <dbReference type="Proteomes" id="UP000276232"/>
    </source>
</evidence>
<evidence type="ECO:0000256" key="1">
    <source>
        <dbReference type="SAM" id="MobiDB-lite"/>
    </source>
</evidence>
<evidence type="ECO:0000313" key="2">
    <source>
        <dbReference type="EMBL" id="ROP26625.1"/>
    </source>
</evidence>
<dbReference type="EMBL" id="RJKN01000011">
    <property type="protein sequence ID" value="ROP26625.1"/>
    <property type="molecule type" value="Genomic_DNA"/>
</dbReference>
<dbReference type="AlphaFoldDB" id="A0A3N1G8Q5"/>
<comment type="caution">
    <text evidence="2">The sequence shown here is derived from an EMBL/GenBank/DDBJ whole genome shotgun (WGS) entry which is preliminary data.</text>
</comment>
<dbReference type="SUPFAM" id="SSF48452">
    <property type="entry name" value="TPR-like"/>
    <property type="match status" value="1"/>
</dbReference>
<dbReference type="InterPro" id="IPR011990">
    <property type="entry name" value="TPR-like_helical_dom_sf"/>
</dbReference>
<gene>
    <name evidence="2" type="ORF">EDC03_3262</name>
</gene>
<dbReference type="Gene3D" id="1.25.40.10">
    <property type="entry name" value="Tetratricopeptide repeat domain"/>
    <property type="match status" value="1"/>
</dbReference>
<sequence>MTGPGPLPWLSGGEDGDGSGSYETLQRGLWLLDSGNAAAAATVLERLVADEPRSASVLEALGRAQFTAGRPGAAARTFEVLVEVQPDSDYARFGWGQSLRRIGRVKQAAEQLALAVALNPDRPEYATALARVRDLLDPTGEGVTPLPELDEGLHPVLLDRGADRPPASDEPPAGPAADPSADHPDAADGAHGEEPPRA</sequence>
<reference evidence="2 3" key="1">
    <citation type="journal article" date="2015" name="Stand. Genomic Sci.">
        <title>Genomic Encyclopedia of Bacterial and Archaeal Type Strains, Phase III: the genomes of soil and plant-associated and newly described type strains.</title>
        <authorList>
            <person name="Whitman W.B."/>
            <person name="Woyke T."/>
            <person name="Klenk H.P."/>
            <person name="Zhou Y."/>
            <person name="Lilburn T.G."/>
            <person name="Beck B.J."/>
            <person name="De Vos P."/>
            <person name="Vandamme P."/>
            <person name="Eisen J.A."/>
            <person name="Garrity G."/>
            <person name="Hugenholtz P."/>
            <person name="Kyrpides N.C."/>
        </authorList>
    </citation>
    <scope>NUCLEOTIDE SEQUENCE [LARGE SCALE GENOMIC DNA]</scope>
    <source>
        <strain evidence="2 3">CECT 7306</strain>
    </source>
</reference>
<name>A0A3N1G8Q5_9ACTN</name>
<keyword evidence="3" id="KW-1185">Reference proteome</keyword>
<feature type="region of interest" description="Disordered" evidence="1">
    <location>
        <begin position="1"/>
        <end position="22"/>
    </location>
</feature>
<dbReference type="Pfam" id="PF14559">
    <property type="entry name" value="TPR_19"/>
    <property type="match status" value="1"/>
</dbReference>
<dbReference type="Proteomes" id="UP000276232">
    <property type="component" value="Unassembled WGS sequence"/>
</dbReference>
<dbReference type="InParanoid" id="A0A3N1G8Q5"/>